<protein>
    <submittedName>
        <fullName evidence="2">Uncharacterized protein</fullName>
    </submittedName>
</protein>
<evidence type="ECO:0000256" key="1">
    <source>
        <dbReference type="SAM" id="MobiDB-lite"/>
    </source>
</evidence>
<name>A0ABN9T8R6_9DINO</name>
<reference evidence="2" key="1">
    <citation type="submission" date="2023-10" db="EMBL/GenBank/DDBJ databases">
        <authorList>
            <person name="Chen Y."/>
            <person name="Shah S."/>
            <person name="Dougan E. K."/>
            <person name="Thang M."/>
            <person name="Chan C."/>
        </authorList>
    </citation>
    <scope>NUCLEOTIDE SEQUENCE [LARGE SCALE GENOMIC DNA]</scope>
</reference>
<dbReference type="Proteomes" id="UP001189429">
    <property type="component" value="Unassembled WGS sequence"/>
</dbReference>
<proteinExistence type="predicted"/>
<comment type="caution">
    <text evidence="2">The sequence shown here is derived from an EMBL/GenBank/DDBJ whole genome shotgun (WGS) entry which is preliminary data.</text>
</comment>
<gene>
    <name evidence="2" type="ORF">PCOR1329_LOCUS36677</name>
</gene>
<dbReference type="EMBL" id="CAUYUJ010014459">
    <property type="protein sequence ID" value="CAK0841495.1"/>
    <property type="molecule type" value="Genomic_DNA"/>
</dbReference>
<accession>A0ABN9T8R6</accession>
<keyword evidence="3" id="KW-1185">Reference proteome</keyword>
<evidence type="ECO:0000313" key="3">
    <source>
        <dbReference type="Proteomes" id="UP001189429"/>
    </source>
</evidence>
<sequence>METATGPSGAPPAGPVEEQEPPKAKTIVTIGSLARAGPDAVADHVGLQLRLPHLAEQRQSQLPMAALTARAAHGAIAGDVGLHCRLPHLSEQRQAALPVLDLLARPDPTIVADMALGSSFASRISHSSAKARCH</sequence>
<organism evidence="2 3">
    <name type="scientific">Prorocentrum cordatum</name>
    <dbReference type="NCBI Taxonomy" id="2364126"/>
    <lineage>
        <taxon>Eukaryota</taxon>
        <taxon>Sar</taxon>
        <taxon>Alveolata</taxon>
        <taxon>Dinophyceae</taxon>
        <taxon>Prorocentrales</taxon>
        <taxon>Prorocentraceae</taxon>
        <taxon>Prorocentrum</taxon>
    </lineage>
</organism>
<feature type="region of interest" description="Disordered" evidence="1">
    <location>
        <begin position="1"/>
        <end position="23"/>
    </location>
</feature>
<evidence type="ECO:0000313" key="2">
    <source>
        <dbReference type="EMBL" id="CAK0841495.1"/>
    </source>
</evidence>